<dbReference type="AlphaFoldDB" id="A0A0S2SPR5"/>
<protein>
    <submittedName>
        <fullName evidence="1">Uncharacterized protein</fullName>
    </submittedName>
</protein>
<proteinExistence type="predicted"/>
<name>A0A0S2SPR5_9GAMM</name>
<gene>
    <name evidence="1" type="ORF">WL1483_4252</name>
</gene>
<organism evidence="1 2">
    <name type="scientific">Aeromonas schubertii</name>
    <dbReference type="NCBI Taxonomy" id="652"/>
    <lineage>
        <taxon>Bacteria</taxon>
        <taxon>Pseudomonadati</taxon>
        <taxon>Pseudomonadota</taxon>
        <taxon>Gammaproteobacteria</taxon>
        <taxon>Aeromonadales</taxon>
        <taxon>Aeromonadaceae</taxon>
        <taxon>Aeromonas</taxon>
    </lineage>
</organism>
<dbReference type="Proteomes" id="UP000058114">
    <property type="component" value="Chromosome"/>
</dbReference>
<evidence type="ECO:0000313" key="1">
    <source>
        <dbReference type="EMBL" id="ALP43671.1"/>
    </source>
</evidence>
<sequence>MRHMVVWVRAVLGQPVEFCQIWELALEPVCKMAHPLDPAPQVWGEAQQGDLHQLLAKAASVL</sequence>
<dbReference type="KEGG" id="asr:WL1483_4252"/>
<reference evidence="2" key="1">
    <citation type="submission" date="2015-10" db="EMBL/GenBank/DDBJ databases">
        <title>Complete Genome Sequence of Aeromonas schubertii strain WL1483.</title>
        <authorList>
            <person name="Liu L."/>
        </authorList>
    </citation>
    <scope>NUCLEOTIDE SEQUENCE [LARGE SCALE GENOMIC DNA]</scope>
    <source>
        <strain evidence="2">WL1483</strain>
    </source>
</reference>
<reference evidence="1 2" key="2">
    <citation type="journal article" date="2016" name="Genome Announc.">
        <title>Complete Genome Sequence of the Highly Virulent Aeromonas schubertii Strain WL1483, Isolated from Diseased Snakehead Fish (Channa argus) in China.</title>
        <authorList>
            <person name="Liu L."/>
            <person name="Li N."/>
            <person name="Zhang D."/>
            <person name="Fu X."/>
            <person name="Shi C."/>
            <person name="Lin Q."/>
            <person name="Hao G."/>
        </authorList>
    </citation>
    <scope>NUCLEOTIDE SEQUENCE [LARGE SCALE GENOMIC DNA]</scope>
    <source>
        <strain evidence="1 2">WL1483</strain>
    </source>
</reference>
<accession>A0A0S2SPR5</accession>
<dbReference type="EMBL" id="CP013067">
    <property type="protein sequence ID" value="ALP43671.1"/>
    <property type="molecule type" value="Genomic_DNA"/>
</dbReference>
<evidence type="ECO:0000313" key="2">
    <source>
        <dbReference type="Proteomes" id="UP000058114"/>
    </source>
</evidence>